<comment type="caution">
    <text evidence="6">The sequence shown here is derived from an EMBL/GenBank/DDBJ whole genome shotgun (WGS) entry which is preliminary data.</text>
</comment>
<dbReference type="InterPro" id="IPR009057">
    <property type="entry name" value="Homeodomain-like_sf"/>
</dbReference>
<sequence length="216" mass="22891">MTGKETVDRPVRRTRLAPAERRASILAAATEVFGRVGYQKAKMSDVAAAVGVTEPVVFQNFGTKAGLYVAVIERAGEHAREAFARRTWHGTGVRGALEDILSPEHIEAMHTGSGHGVLFADAMSLIADPEIGAAARQAVGVLSEALTEMVSEGIRTGELRADLDSEVASWSILSLMASYYFRVAVMPDRAGLQQGISDLVLRALAGEDRDGAAAVG</sequence>
<dbReference type="Pfam" id="PF00440">
    <property type="entry name" value="TetR_N"/>
    <property type="match status" value="1"/>
</dbReference>
<gene>
    <name evidence="6" type="ORF">KDL01_35635</name>
</gene>
<dbReference type="Gene3D" id="1.10.357.10">
    <property type="entry name" value="Tetracycline Repressor, domain 2"/>
    <property type="match status" value="1"/>
</dbReference>
<keyword evidence="1" id="KW-0805">Transcription regulation</keyword>
<evidence type="ECO:0000313" key="6">
    <source>
        <dbReference type="EMBL" id="MBR7838655.1"/>
    </source>
</evidence>
<dbReference type="InterPro" id="IPR036271">
    <property type="entry name" value="Tet_transcr_reg_TetR-rel_C_sf"/>
</dbReference>
<evidence type="ECO:0000259" key="5">
    <source>
        <dbReference type="PROSITE" id="PS50977"/>
    </source>
</evidence>
<name>A0A941EUP3_9ACTN</name>
<dbReference type="PANTHER" id="PTHR30055:SF234">
    <property type="entry name" value="HTH-TYPE TRANSCRIPTIONAL REGULATOR BETI"/>
    <property type="match status" value="1"/>
</dbReference>
<evidence type="ECO:0000313" key="7">
    <source>
        <dbReference type="Proteomes" id="UP000675781"/>
    </source>
</evidence>
<dbReference type="PROSITE" id="PS50977">
    <property type="entry name" value="HTH_TETR_2"/>
    <property type="match status" value="1"/>
</dbReference>
<protein>
    <submittedName>
        <fullName evidence="6">TetR/AcrR family transcriptional regulator</fullName>
    </submittedName>
</protein>
<dbReference type="PRINTS" id="PR00455">
    <property type="entry name" value="HTHTETR"/>
</dbReference>
<keyword evidence="3" id="KW-0804">Transcription</keyword>
<feature type="domain" description="HTH tetR-type" evidence="5">
    <location>
        <begin position="19"/>
        <end position="79"/>
    </location>
</feature>
<accession>A0A941EUP3</accession>
<reference evidence="6" key="1">
    <citation type="submission" date="2021-04" db="EMBL/GenBank/DDBJ databases">
        <title>Genome based classification of Actinospica acidithermotolerans sp. nov., an actinobacterium isolated from an Indonesian hot spring.</title>
        <authorList>
            <person name="Kusuma A.B."/>
            <person name="Putra K.E."/>
            <person name="Nafisah S."/>
            <person name="Loh J."/>
            <person name="Nouioui I."/>
            <person name="Goodfellow M."/>
        </authorList>
    </citation>
    <scope>NUCLEOTIDE SEQUENCE</scope>
    <source>
        <strain evidence="6">CSCA 57</strain>
    </source>
</reference>
<evidence type="ECO:0000256" key="3">
    <source>
        <dbReference type="ARBA" id="ARBA00023163"/>
    </source>
</evidence>
<dbReference type="InterPro" id="IPR050109">
    <property type="entry name" value="HTH-type_TetR-like_transc_reg"/>
</dbReference>
<proteinExistence type="predicted"/>
<evidence type="ECO:0000256" key="1">
    <source>
        <dbReference type="ARBA" id="ARBA00023015"/>
    </source>
</evidence>
<dbReference type="InterPro" id="IPR001647">
    <property type="entry name" value="HTH_TetR"/>
</dbReference>
<dbReference type="Proteomes" id="UP000675781">
    <property type="component" value="Unassembled WGS sequence"/>
</dbReference>
<dbReference type="AlphaFoldDB" id="A0A941EUP3"/>
<evidence type="ECO:0000256" key="2">
    <source>
        <dbReference type="ARBA" id="ARBA00023125"/>
    </source>
</evidence>
<organism evidence="6 7">
    <name type="scientific">Actinospica durhamensis</name>
    <dbReference type="NCBI Taxonomy" id="1508375"/>
    <lineage>
        <taxon>Bacteria</taxon>
        <taxon>Bacillati</taxon>
        <taxon>Actinomycetota</taxon>
        <taxon>Actinomycetes</taxon>
        <taxon>Catenulisporales</taxon>
        <taxon>Actinospicaceae</taxon>
        <taxon>Actinospica</taxon>
    </lineage>
</organism>
<keyword evidence="7" id="KW-1185">Reference proteome</keyword>
<dbReference type="SUPFAM" id="SSF46689">
    <property type="entry name" value="Homeodomain-like"/>
    <property type="match status" value="1"/>
</dbReference>
<dbReference type="PANTHER" id="PTHR30055">
    <property type="entry name" value="HTH-TYPE TRANSCRIPTIONAL REGULATOR RUTR"/>
    <property type="match status" value="1"/>
</dbReference>
<dbReference type="GO" id="GO:0000976">
    <property type="term" value="F:transcription cis-regulatory region binding"/>
    <property type="evidence" value="ECO:0007669"/>
    <property type="project" value="TreeGrafter"/>
</dbReference>
<dbReference type="SUPFAM" id="SSF48498">
    <property type="entry name" value="Tetracyclin repressor-like, C-terminal domain"/>
    <property type="match status" value="1"/>
</dbReference>
<feature type="DNA-binding region" description="H-T-H motif" evidence="4">
    <location>
        <begin position="42"/>
        <end position="61"/>
    </location>
</feature>
<dbReference type="GO" id="GO:0003700">
    <property type="term" value="F:DNA-binding transcription factor activity"/>
    <property type="evidence" value="ECO:0007669"/>
    <property type="project" value="TreeGrafter"/>
</dbReference>
<evidence type="ECO:0000256" key="4">
    <source>
        <dbReference type="PROSITE-ProRule" id="PRU00335"/>
    </source>
</evidence>
<keyword evidence="2 4" id="KW-0238">DNA-binding</keyword>
<dbReference type="EMBL" id="JAGSOG010000313">
    <property type="protein sequence ID" value="MBR7838655.1"/>
    <property type="molecule type" value="Genomic_DNA"/>
</dbReference>